<evidence type="ECO:0000313" key="4">
    <source>
        <dbReference type="EMBL" id="MDP4300198.1"/>
    </source>
</evidence>
<accession>A0ABT9G204</accession>
<evidence type="ECO:0000313" key="5">
    <source>
        <dbReference type="Proteomes" id="UP001235760"/>
    </source>
</evidence>
<dbReference type="Proteomes" id="UP001235760">
    <property type="component" value="Unassembled WGS sequence"/>
</dbReference>
<dbReference type="GO" id="GO:0005524">
    <property type="term" value="F:ATP binding"/>
    <property type="evidence" value="ECO:0007669"/>
    <property type="project" value="UniProtKB-KW"/>
</dbReference>
<dbReference type="Pfam" id="PF00005">
    <property type="entry name" value="ABC_tran"/>
    <property type="match status" value="1"/>
</dbReference>
<dbReference type="RefSeq" id="WP_305748742.1">
    <property type="nucleotide sequence ID" value="NZ_JAUZEE010000002.1"/>
</dbReference>
<dbReference type="PANTHER" id="PTHR43158:SF2">
    <property type="entry name" value="SKFA PEPTIDE EXPORT ATP-BINDING PROTEIN SKFE"/>
    <property type="match status" value="1"/>
</dbReference>
<dbReference type="SUPFAM" id="SSF52540">
    <property type="entry name" value="P-loop containing nucleoside triphosphate hydrolases"/>
    <property type="match status" value="1"/>
</dbReference>
<gene>
    <name evidence="4" type="ORF">Q8X39_06085</name>
</gene>
<dbReference type="PROSITE" id="PS50893">
    <property type="entry name" value="ABC_TRANSPORTER_2"/>
    <property type="match status" value="1"/>
</dbReference>
<dbReference type="PANTHER" id="PTHR43158">
    <property type="entry name" value="SKFA PEPTIDE EXPORT ATP-BINDING PROTEIN SKFE"/>
    <property type="match status" value="1"/>
</dbReference>
<keyword evidence="1" id="KW-0547">Nucleotide-binding</keyword>
<evidence type="ECO:0000256" key="2">
    <source>
        <dbReference type="ARBA" id="ARBA00022840"/>
    </source>
</evidence>
<evidence type="ECO:0000256" key="1">
    <source>
        <dbReference type="ARBA" id="ARBA00022741"/>
    </source>
</evidence>
<sequence length="198" mass="20616">MIEARGLGWAHPDTPDRPVLAGLTFTIGPGLTLVRGGEGRGKTTLLRLLAGDLAPGAGALVRRPGRALRPSPADPACDPQRARDWLLDQDLPALQADPAAADPLLAALGLVEHIDKPMFMLSTGSRRKVGLLAAALAGAPLTLLDQPFAALDARSCRVVAELLADAAASSTRAWVIADHGRSHWLDDIALAGVIDLGD</sequence>
<dbReference type="InterPro" id="IPR003439">
    <property type="entry name" value="ABC_transporter-like_ATP-bd"/>
</dbReference>
<keyword evidence="2 4" id="KW-0067">ATP-binding</keyword>
<keyword evidence="5" id="KW-1185">Reference proteome</keyword>
<dbReference type="EMBL" id="JAUZEE010000002">
    <property type="protein sequence ID" value="MDP4300198.1"/>
    <property type="molecule type" value="Genomic_DNA"/>
</dbReference>
<dbReference type="Gene3D" id="3.40.50.300">
    <property type="entry name" value="P-loop containing nucleotide triphosphate hydrolases"/>
    <property type="match status" value="1"/>
</dbReference>
<protein>
    <submittedName>
        <fullName evidence="4">ATP-binding cassette domain-containing protein</fullName>
    </submittedName>
</protein>
<comment type="caution">
    <text evidence="4">The sequence shown here is derived from an EMBL/GenBank/DDBJ whole genome shotgun (WGS) entry which is preliminary data.</text>
</comment>
<feature type="domain" description="ABC transporter" evidence="3">
    <location>
        <begin position="2"/>
        <end position="198"/>
    </location>
</feature>
<name>A0ABT9G204_LEPDI</name>
<evidence type="ECO:0000259" key="3">
    <source>
        <dbReference type="PROSITE" id="PS50893"/>
    </source>
</evidence>
<reference evidence="4 5" key="1">
    <citation type="submission" date="2023-08" db="EMBL/GenBank/DDBJ databases">
        <authorList>
            <person name="Roldan D.M."/>
            <person name="Menes R.J."/>
        </authorList>
    </citation>
    <scope>NUCLEOTIDE SEQUENCE [LARGE SCALE GENOMIC DNA]</scope>
    <source>
        <strain evidence="4 5">CCM 2812</strain>
    </source>
</reference>
<organism evidence="4 5">
    <name type="scientific">Leptothrix discophora</name>
    <dbReference type="NCBI Taxonomy" id="89"/>
    <lineage>
        <taxon>Bacteria</taxon>
        <taxon>Pseudomonadati</taxon>
        <taxon>Pseudomonadota</taxon>
        <taxon>Betaproteobacteria</taxon>
        <taxon>Burkholderiales</taxon>
        <taxon>Sphaerotilaceae</taxon>
        <taxon>Leptothrix</taxon>
    </lineage>
</organism>
<proteinExistence type="predicted"/>
<dbReference type="InterPro" id="IPR027417">
    <property type="entry name" value="P-loop_NTPase"/>
</dbReference>